<name>A0A814HQ68_9BILA</name>
<reference evidence="5" key="1">
    <citation type="submission" date="2021-02" db="EMBL/GenBank/DDBJ databases">
        <authorList>
            <person name="Nowell W R."/>
        </authorList>
    </citation>
    <scope>NUCLEOTIDE SEQUENCE</scope>
</reference>
<keyword evidence="2" id="KW-0597">Phosphoprotein</keyword>
<dbReference type="Pfam" id="PF00550">
    <property type="entry name" value="PP-binding"/>
    <property type="match status" value="1"/>
</dbReference>
<evidence type="ECO:0000259" key="4">
    <source>
        <dbReference type="PROSITE" id="PS50075"/>
    </source>
</evidence>
<evidence type="ECO:0000256" key="2">
    <source>
        <dbReference type="ARBA" id="ARBA00022553"/>
    </source>
</evidence>
<dbReference type="InterPro" id="IPR045851">
    <property type="entry name" value="AMP-bd_C_sf"/>
</dbReference>
<keyword evidence="3" id="KW-0436">Ligase</keyword>
<dbReference type="GO" id="GO:0044550">
    <property type="term" value="P:secondary metabolite biosynthetic process"/>
    <property type="evidence" value="ECO:0007669"/>
    <property type="project" value="TreeGrafter"/>
</dbReference>
<evidence type="ECO:0000313" key="6">
    <source>
        <dbReference type="Proteomes" id="UP000663891"/>
    </source>
</evidence>
<organism evidence="5 6">
    <name type="scientific">Adineta steineri</name>
    <dbReference type="NCBI Taxonomy" id="433720"/>
    <lineage>
        <taxon>Eukaryota</taxon>
        <taxon>Metazoa</taxon>
        <taxon>Spiralia</taxon>
        <taxon>Gnathifera</taxon>
        <taxon>Rotifera</taxon>
        <taxon>Eurotatoria</taxon>
        <taxon>Bdelloidea</taxon>
        <taxon>Adinetida</taxon>
        <taxon>Adinetidae</taxon>
        <taxon>Adineta</taxon>
    </lineage>
</organism>
<sequence length="798" mass="89595">MTSNSIKYSYFPLQHILNQHPNMSNPVFLDTSFEFISCITDNVMMIGDSQIIPGLCLFNTNEDEILNVSDFCFSIHHNVNINQLSCTINASLDLFNRETVQKISQRFHFIVQQLSASIIDHRLSKSIYELPLTLSNEQYLLHSMNNTQTSFSSSSPHTCIHHEFVYQVMKHPQKLAVELDEQSLTYCELLYYVQVLSLTLVNEYHVLPGEPFSINLLHSIVSSDLEDCCVWNLYGPAETTIASTLHLVDVIANRMEIPIGISLPNYQCVIRNELLQSIHVGQEGELLIGGVGVFAGYLGRDDLTAKALIEIDGQLYYRTGDLVTIDNNGLLHYQGRKDHQIKLHGQRIELGEIERCLLNITSISACVVMKWNDDYLVAYVQSSSSSRINEEQLRQHCQSHLPPHMIPSFFIILDKLPLNANGKIDRKQLPSPQSSINNNIHCTDSMILTPLEEHLEHIFRKAFHNDSFSVDMSFGQMGGTSLDAIRALSLIRQEICREVNVTLLFDNPSVRQLARALEPLLSIPVVLSSDTSLPIKGNDRNRPMPYLSVELLAYQILTSIILRWMGARVGHDVKVADITSVLRFPSNLLTIESGVTTFGAVKFAPYFITKEGLLFFDEIHLGTDTNLGNECTIMPGTRLPSNTMVSTLSLVTQDTIQTNTNRVLLGIPAHAVTFVYPYLSGTQFLVFLFRAMGADIGRDVILPSIYSLTDPCLTTIGNHVRINAGAYIQCHTFEQRIYKVARVNVNQYCVIMSDAVILSGSTLQGQNRILPITLVMKDDQLIPNTNWSGVPAQQVHQL</sequence>
<evidence type="ECO:0000313" key="5">
    <source>
        <dbReference type="EMBL" id="CAF1012694.1"/>
    </source>
</evidence>
<dbReference type="AlphaFoldDB" id="A0A814HQ68"/>
<dbReference type="EMBL" id="CAJNON010000132">
    <property type="protein sequence ID" value="CAF1012694.1"/>
    <property type="molecule type" value="Genomic_DNA"/>
</dbReference>
<feature type="domain" description="Carrier" evidence="4">
    <location>
        <begin position="446"/>
        <end position="521"/>
    </location>
</feature>
<dbReference type="GO" id="GO:0005737">
    <property type="term" value="C:cytoplasm"/>
    <property type="evidence" value="ECO:0007669"/>
    <property type="project" value="TreeGrafter"/>
</dbReference>
<proteinExistence type="predicted"/>
<protein>
    <recommendedName>
        <fullName evidence="4">Carrier domain-containing protein</fullName>
    </recommendedName>
</protein>
<dbReference type="InterPro" id="IPR011004">
    <property type="entry name" value="Trimer_LpxA-like_sf"/>
</dbReference>
<dbReference type="PROSITE" id="PS50075">
    <property type="entry name" value="CARRIER"/>
    <property type="match status" value="1"/>
</dbReference>
<dbReference type="Pfam" id="PF13193">
    <property type="entry name" value="AMP-binding_C"/>
    <property type="match status" value="1"/>
</dbReference>
<gene>
    <name evidence="5" type="ORF">VCS650_LOCUS15355</name>
</gene>
<dbReference type="PANTHER" id="PTHR45527:SF1">
    <property type="entry name" value="FATTY ACID SYNTHASE"/>
    <property type="match status" value="1"/>
</dbReference>
<dbReference type="SMART" id="SM00823">
    <property type="entry name" value="PKS_PP"/>
    <property type="match status" value="1"/>
</dbReference>
<keyword evidence="1" id="KW-0596">Phosphopantetheine</keyword>
<dbReference type="Gene3D" id="1.10.1200.10">
    <property type="entry name" value="ACP-like"/>
    <property type="match status" value="1"/>
</dbReference>
<dbReference type="SUPFAM" id="SSF56801">
    <property type="entry name" value="Acetyl-CoA synthetase-like"/>
    <property type="match status" value="2"/>
</dbReference>
<dbReference type="Pfam" id="PF00501">
    <property type="entry name" value="AMP-binding"/>
    <property type="match status" value="1"/>
</dbReference>
<accession>A0A814HQ68</accession>
<evidence type="ECO:0000256" key="3">
    <source>
        <dbReference type="ARBA" id="ARBA00022598"/>
    </source>
</evidence>
<dbReference type="SUPFAM" id="SSF47336">
    <property type="entry name" value="ACP-like"/>
    <property type="match status" value="1"/>
</dbReference>
<evidence type="ECO:0000256" key="1">
    <source>
        <dbReference type="ARBA" id="ARBA00022450"/>
    </source>
</evidence>
<dbReference type="InterPro" id="IPR036736">
    <property type="entry name" value="ACP-like_sf"/>
</dbReference>
<dbReference type="Gene3D" id="3.40.50.12780">
    <property type="entry name" value="N-terminal domain of ligase-like"/>
    <property type="match status" value="1"/>
</dbReference>
<dbReference type="InterPro" id="IPR009081">
    <property type="entry name" value="PP-bd_ACP"/>
</dbReference>
<dbReference type="PANTHER" id="PTHR45527">
    <property type="entry name" value="NONRIBOSOMAL PEPTIDE SYNTHETASE"/>
    <property type="match status" value="1"/>
</dbReference>
<dbReference type="GO" id="GO:0016874">
    <property type="term" value="F:ligase activity"/>
    <property type="evidence" value="ECO:0007669"/>
    <property type="project" value="UniProtKB-KW"/>
</dbReference>
<dbReference type="InterPro" id="IPR000873">
    <property type="entry name" value="AMP-dep_synth/lig_dom"/>
</dbReference>
<dbReference type="InterPro" id="IPR042099">
    <property type="entry name" value="ANL_N_sf"/>
</dbReference>
<dbReference type="Gene3D" id="2.160.10.10">
    <property type="entry name" value="Hexapeptide repeat proteins"/>
    <property type="match status" value="2"/>
</dbReference>
<dbReference type="GO" id="GO:0031177">
    <property type="term" value="F:phosphopantetheine binding"/>
    <property type="evidence" value="ECO:0007669"/>
    <property type="project" value="InterPro"/>
</dbReference>
<dbReference type="GO" id="GO:0043041">
    <property type="term" value="P:amino acid activation for nonribosomal peptide biosynthetic process"/>
    <property type="evidence" value="ECO:0007669"/>
    <property type="project" value="TreeGrafter"/>
</dbReference>
<dbReference type="Gene3D" id="3.30.300.30">
    <property type="match status" value="1"/>
</dbReference>
<dbReference type="InterPro" id="IPR025110">
    <property type="entry name" value="AMP-bd_C"/>
</dbReference>
<dbReference type="Proteomes" id="UP000663891">
    <property type="component" value="Unassembled WGS sequence"/>
</dbReference>
<dbReference type="OrthoDB" id="416786at2759"/>
<comment type="caution">
    <text evidence="5">The sequence shown here is derived from an EMBL/GenBank/DDBJ whole genome shotgun (WGS) entry which is preliminary data.</text>
</comment>
<dbReference type="InterPro" id="IPR020806">
    <property type="entry name" value="PKS_PP-bd"/>
</dbReference>
<dbReference type="SUPFAM" id="SSF51161">
    <property type="entry name" value="Trimeric LpxA-like enzymes"/>
    <property type="match status" value="2"/>
</dbReference>